<evidence type="ECO:0000313" key="3">
    <source>
        <dbReference type="EMBL" id="KAK0741354.1"/>
    </source>
</evidence>
<proteinExistence type="predicted"/>
<evidence type="ECO:0000256" key="1">
    <source>
        <dbReference type="SAM" id="MobiDB-lite"/>
    </source>
</evidence>
<dbReference type="Proteomes" id="UP001172155">
    <property type="component" value="Unassembled WGS sequence"/>
</dbReference>
<reference evidence="3" key="1">
    <citation type="submission" date="2023-06" db="EMBL/GenBank/DDBJ databases">
        <title>Genome-scale phylogeny and comparative genomics of the fungal order Sordariales.</title>
        <authorList>
            <consortium name="Lawrence Berkeley National Laboratory"/>
            <person name="Hensen N."/>
            <person name="Bonometti L."/>
            <person name="Westerberg I."/>
            <person name="Brannstrom I.O."/>
            <person name="Guillou S."/>
            <person name="Cros-Aarteil S."/>
            <person name="Calhoun S."/>
            <person name="Haridas S."/>
            <person name="Kuo A."/>
            <person name="Mondo S."/>
            <person name="Pangilinan J."/>
            <person name="Riley R."/>
            <person name="LaButti K."/>
            <person name="Andreopoulos B."/>
            <person name="Lipzen A."/>
            <person name="Chen C."/>
            <person name="Yanf M."/>
            <person name="Daum C."/>
            <person name="Ng V."/>
            <person name="Clum A."/>
            <person name="Steindorff A."/>
            <person name="Ohm R."/>
            <person name="Martin F."/>
            <person name="Silar P."/>
            <person name="Natvig D."/>
            <person name="Lalanne C."/>
            <person name="Gautier V."/>
            <person name="Ament-velasquez S.L."/>
            <person name="Kruys A."/>
            <person name="Hutchinson M.I."/>
            <person name="Powell A.J."/>
            <person name="Barry K."/>
            <person name="Miller A.N."/>
            <person name="Grigoriev I.V."/>
            <person name="Debuchy R."/>
            <person name="Gladieux P."/>
            <person name="Thoren M.H."/>
            <person name="Johannesson H."/>
        </authorList>
    </citation>
    <scope>NUCLEOTIDE SEQUENCE</scope>
    <source>
        <strain evidence="3">SMH3187-1</strain>
    </source>
</reference>
<evidence type="ECO:0008006" key="5">
    <source>
        <dbReference type="Google" id="ProtNLM"/>
    </source>
</evidence>
<sequence length="272" mass="28827">MKTHLLVVSTLIATTTAVTTASFDCLATEVTTFPGCNAFLNSNDACATKTDRPGKQACLCNQIYLDSLFNCENEVRQCFRNNALDETFESGLLSWSSLCKTSATLSFTPTTAPPATFVPFPDEYCNDIRSACSSARVLIDRCVPLTSDLSPEGEKLFSSCVCAPDLLRKDYSCEFLGNRSCRATGATMESVLGYNECSNFQAVIGTGLPGLSEATQTGPLPTLPAGTASPGSKTNQVPGPSSTNSAEVKAMGDVLFVMGLVGLSVCFHLLLD</sequence>
<evidence type="ECO:0000313" key="4">
    <source>
        <dbReference type="Proteomes" id="UP001172155"/>
    </source>
</evidence>
<feature type="region of interest" description="Disordered" evidence="1">
    <location>
        <begin position="215"/>
        <end position="245"/>
    </location>
</feature>
<organism evidence="3 4">
    <name type="scientific">Schizothecium vesticola</name>
    <dbReference type="NCBI Taxonomy" id="314040"/>
    <lineage>
        <taxon>Eukaryota</taxon>
        <taxon>Fungi</taxon>
        <taxon>Dikarya</taxon>
        <taxon>Ascomycota</taxon>
        <taxon>Pezizomycotina</taxon>
        <taxon>Sordariomycetes</taxon>
        <taxon>Sordariomycetidae</taxon>
        <taxon>Sordariales</taxon>
        <taxon>Schizotheciaceae</taxon>
        <taxon>Schizothecium</taxon>
    </lineage>
</organism>
<feature type="compositionally biased region" description="Polar residues" evidence="1">
    <location>
        <begin position="229"/>
        <end position="245"/>
    </location>
</feature>
<keyword evidence="2" id="KW-0732">Signal</keyword>
<accession>A0AA40EL37</accession>
<feature type="chain" id="PRO_5041384306" description="Extracellular membrane protein CFEM domain-containing protein" evidence="2">
    <location>
        <begin position="18"/>
        <end position="272"/>
    </location>
</feature>
<protein>
    <recommendedName>
        <fullName evidence="5">Extracellular membrane protein CFEM domain-containing protein</fullName>
    </recommendedName>
</protein>
<comment type="caution">
    <text evidence="3">The sequence shown here is derived from an EMBL/GenBank/DDBJ whole genome shotgun (WGS) entry which is preliminary data.</text>
</comment>
<dbReference type="EMBL" id="JAUKUD010000006">
    <property type="protein sequence ID" value="KAK0741354.1"/>
    <property type="molecule type" value="Genomic_DNA"/>
</dbReference>
<name>A0AA40EL37_9PEZI</name>
<dbReference type="AlphaFoldDB" id="A0AA40EL37"/>
<evidence type="ECO:0000256" key="2">
    <source>
        <dbReference type="SAM" id="SignalP"/>
    </source>
</evidence>
<gene>
    <name evidence="3" type="ORF">B0T18DRAFT_419968</name>
</gene>
<keyword evidence="4" id="KW-1185">Reference proteome</keyword>
<feature type="signal peptide" evidence="2">
    <location>
        <begin position="1"/>
        <end position="17"/>
    </location>
</feature>